<proteinExistence type="predicted"/>
<organism evidence="1 2">
    <name type="scientific">Aequorivita sublithincola (strain DSM 14238 / LMG 21431 / ACAM 643 / 9-3)</name>
    <dbReference type="NCBI Taxonomy" id="746697"/>
    <lineage>
        <taxon>Bacteria</taxon>
        <taxon>Pseudomonadati</taxon>
        <taxon>Bacteroidota</taxon>
        <taxon>Flavobacteriia</taxon>
        <taxon>Flavobacteriales</taxon>
        <taxon>Flavobacteriaceae</taxon>
        <taxon>Aequorivita</taxon>
    </lineage>
</organism>
<dbReference type="KEGG" id="asl:Aeqsu_0671"/>
<dbReference type="HOGENOM" id="CLU_3408484_0_0_10"/>
<sequence>METVEQLETLNLKPFYERRNLAMGIDNCI</sequence>
<dbReference type="EMBL" id="CP003280">
    <property type="protein sequence ID" value="AFL80179.1"/>
    <property type="molecule type" value="Genomic_DNA"/>
</dbReference>
<gene>
    <name evidence="1" type="ordered locus">Aeqsu_0671</name>
</gene>
<evidence type="ECO:0000313" key="2">
    <source>
        <dbReference type="Proteomes" id="UP000006049"/>
    </source>
</evidence>
<reference evidence="1 2" key="1">
    <citation type="submission" date="2012-06" db="EMBL/GenBank/DDBJ databases">
        <title>The complete genome of Aequorivita sublithincola DSM 14238.</title>
        <authorList>
            <consortium name="US DOE Joint Genome Institute (JGI-PGF)"/>
            <person name="Lucas S."/>
            <person name="Copeland A."/>
            <person name="Lapidus A."/>
            <person name="Goodwin L."/>
            <person name="Pitluck S."/>
            <person name="Peters L."/>
            <person name="Munk A.C.C."/>
            <person name="Kyrpides N."/>
            <person name="Mavromatis K."/>
            <person name="Pagani I."/>
            <person name="Ivanova N."/>
            <person name="Ovchinnikova G."/>
            <person name="Zeytun A."/>
            <person name="Detter J.C."/>
            <person name="Han C."/>
            <person name="Land M."/>
            <person name="Hauser L."/>
            <person name="Markowitz V."/>
            <person name="Cheng J.-F."/>
            <person name="Hugenholtz P."/>
            <person name="Woyke T."/>
            <person name="Wu D."/>
            <person name="Tindall B."/>
            <person name="Faehnrich R."/>
            <person name="Brambilla E."/>
            <person name="Klenk H.-P."/>
            <person name="Eisen J.A."/>
        </authorList>
    </citation>
    <scope>NUCLEOTIDE SEQUENCE [LARGE SCALE GENOMIC DNA]</scope>
    <source>
        <strain evidence="2">DSM 14238 / LMG 21431 / ACAM 643 / 9-3</strain>
    </source>
</reference>
<keyword evidence="2" id="KW-1185">Reference proteome</keyword>
<protein>
    <submittedName>
        <fullName evidence="1">Uncharacterized protein</fullName>
    </submittedName>
</protein>
<name>I3YT61_AEQSU</name>
<accession>I3YT61</accession>
<dbReference type="AlphaFoldDB" id="I3YT61"/>
<evidence type="ECO:0000313" key="1">
    <source>
        <dbReference type="EMBL" id="AFL80179.1"/>
    </source>
</evidence>
<dbReference type="Proteomes" id="UP000006049">
    <property type="component" value="Chromosome"/>
</dbReference>